<dbReference type="GO" id="GO:0004527">
    <property type="term" value="F:exonuclease activity"/>
    <property type="evidence" value="ECO:0007669"/>
    <property type="project" value="UniProtKB-KW"/>
</dbReference>
<dbReference type="GO" id="GO:0016887">
    <property type="term" value="F:ATP hydrolysis activity"/>
    <property type="evidence" value="ECO:0007669"/>
    <property type="project" value="RHEA"/>
</dbReference>
<dbReference type="Gene3D" id="3.40.50.300">
    <property type="entry name" value="P-loop containing nucleotide triphosphate hydrolases"/>
    <property type="match status" value="3"/>
</dbReference>
<evidence type="ECO:0000256" key="9">
    <source>
        <dbReference type="PROSITE-ProRule" id="PRU00560"/>
    </source>
</evidence>
<dbReference type="InterPro" id="IPR014017">
    <property type="entry name" value="DNA_helicase_UvrD-like_C"/>
</dbReference>
<evidence type="ECO:0000313" key="13">
    <source>
        <dbReference type="Proteomes" id="UP000247973"/>
    </source>
</evidence>
<dbReference type="InterPro" id="IPR027417">
    <property type="entry name" value="P-loop_NTPase"/>
</dbReference>
<dbReference type="PROSITE" id="PS51198">
    <property type="entry name" value="UVRD_HELICASE_ATP_BIND"/>
    <property type="match status" value="1"/>
</dbReference>
<evidence type="ECO:0000256" key="1">
    <source>
        <dbReference type="ARBA" id="ARBA00022741"/>
    </source>
</evidence>
<keyword evidence="1 9" id="KW-0547">Nucleotide-binding</keyword>
<dbReference type="RefSeq" id="WP_110311658.1">
    <property type="nucleotide sequence ID" value="NZ_QICL01000022.1"/>
</dbReference>
<dbReference type="Pfam" id="PF13361">
    <property type="entry name" value="UvrD_C"/>
    <property type="match status" value="1"/>
</dbReference>
<keyword evidence="12" id="KW-0540">Nuclease</keyword>
<feature type="domain" description="UvrD-like helicase ATP-binding" evidence="10">
    <location>
        <begin position="1"/>
        <end position="472"/>
    </location>
</feature>
<keyword evidence="2 9" id="KW-0378">Hydrolase</keyword>
<comment type="catalytic activity">
    <reaction evidence="6">
        <text>Couples ATP hydrolysis with the unwinding of duplex DNA by translocating in the 3'-5' direction.</text>
        <dbReference type="EC" id="5.6.2.4"/>
    </reaction>
</comment>
<keyword evidence="4 9" id="KW-0067">ATP-binding</keyword>
<dbReference type="EMBL" id="QICL01000022">
    <property type="protein sequence ID" value="PXV62115.1"/>
    <property type="molecule type" value="Genomic_DNA"/>
</dbReference>
<dbReference type="GO" id="GO:0000725">
    <property type="term" value="P:recombinational repair"/>
    <property type="evidence" value="ECO:0007669"/>
    <property type="project" value="TreeGrafter"/>
</dbReference>
<dbReference type="GO" id="GO:0003677">
    <property type="term" value="F:DNA binding"/>
    <property type="evidence" value="ECO:0007669"/>
    <property type="project" value="InterPro"/>
</dbReference>
<evidence type="ECO:0000256" key="7">
    <source>
        <dbReference type="ARBA" id="ARBA00034808"/>
    </source>
</evidence>
<dbReference type="OrthoDB" id="9810135at2"/>
<dbReference type="GO" id="GO:0005829">
    <property type="term" value="C:cytosol"/>
    <property type="evidence" value="ECO:0007669"/>
    <property type="project" value="TreeGrafter"/>
</dbReference>
<reference evidence="12 13" key="1">
    <citation type="submission" date="2018-03" db="EMBL/GenBank/DDBJ databases">
        <title>Genomic Encyclopedia of Archaeal and Bacterial Type Strains, Phase II (KMG-II): from individual species to whole genera.</title>
        <authorList>
            <person name="Goeker M."/>
        </authorList>
    </citation>
    <scope>NUCLEOTIDE SEQUENCE [LARGE SCALE GENOMIC DNA]</scope>
    <source>
        <strain evidence="12 13">DSM 100214</strain>
    </source>
</reference>
<dbReference type="GO" id="GO:0043138">
    <property type="term" value="F:3'-5' DNA helicase activity"/>
    <property type="evidence" value="ECO:0007669"/>
    <property type="project" value="UniProtKB-EC"/>
</dbReference>
<evidence type="ECO:0000256" key="5">
    <source>
        <dbReference type="ARBA" id="ARBA00023235"/>
    </source>
</evidence>
<evidence type="ECO:0000256" key="8">
    <source>
        <dbReference type="ARBA" id="ARBA00048988"/>
    </source>
</evidence>
<dbReference type="PROSITE" id="PS51217">
    <property type="entry name" value="UVRD_HELICASE_CTER"/>
    <property type="match status" value="1"/>
</dbReference>
<evidence type="ECO:0000259" key="10">
    <source>
        <dbReference type="PROSITE" id="PS51198"/>
    </source>
</evidence>
<dbReference type="SUPFAM" id="SSF52540">
    <property type="entry name" value="P-loop containing nucleoside triphosphate hydrolases"/>
    <property type="match status" value="1"/>
</dbReference>
<dbReference type="EC" id="5.6.2.4" evidence="7"/>
<dbReference type="Gene3D" id="1.10.3170.10">
    <property type="entry name" value="Recbcd, chain B, domain 2"/>
    <property type="match status" value="1"/>
</dbReference>
<dbReference type="PANTHER" id="PTHR11070:SF67">
    <property type="entry name" value="DNA 3'-5' HELICASE"/>
    <property type="match status" value="1"/>
</dbReference>
<dbReference type="GO" id="GO:0005524">
    <property type="term" value="F:ATP binding"/>
    <property type="evidence" value="ECO:0007669"/>
    <property type="project" value="UniProtKB-UniRule"/>
</dbReference>
<evidence type="ECO:0000256" key="3">
    <source>
        <dbReference type="ARBA" id="ARBA00022806"/>
    </source>
</evidence>
<evidence type="ECO:0000256" key="6">
    <source>
        <dbReference type="ARBA" id="ARBA00034617"/>
    </source>
</evidence>
<proteinExistence type="predicted"/>
<sequence>MLRHESSDSANLTVYKASAGSGKTHRLTEEYLLLLFSSPFSYKHILAVTFTNKATEEMKSRIIEELAKLASDKPSDYVKSLREKYNKSEEWVRAQARKILISILHDYSSFSISTIDRFFQQTMRAFTREIGLGGGYNVELDTGKVLGEAIDSMLYDLEKSENEQLLDWLIRFSEEKIESGETWNIRNDIQSLSTEIFKETYKAFSDQIQADIADKALLDDYKKTLIIYIQQYEKRSREIAEKALNTMVRFDLRPEDFKGGARSTFFSFLKWATGEIKEPTDTFRKLPDDVSGWYTKTTPADAKSKIEDAFGNGLNDCVCEIIAHYDNSATYQTAYEINRYFFTLGILGDVDKKVRQYAAENNVMLISDTTELLNKIIEGTDTPFVYEKVGTRVDHYMIDEFQDTSNMQWKNFLPLVRDSLSAGNKNLIVGDVKQSIYRWRNSDWKLLDEQLDIDFKTNGVIHKSLDTNWRSGENVINFNNAIFEIGSKLLQSLYNEGLDDITYDEALAPLYTRIEGAYKDSYQYLPEKKKGNPSGHVKVHFIDTEENTNWQAYVLDQLPHTIEELQDKGYSLKDIAILVRTKKEGAEVANRLLEYKNLQKHSKYRYDIISDEALFIKNSKSIKLVVSLLKYLRNPSDFTLRTLAIYEYFKFKDQLTAEETICTHLSNSDDFPEEVSIELNRIKELPLYEMTEEIFDLFKEAMESNENIYIQAFMDMVLDFSVKHSSDLDSFLQWWDESGQTKTIFTPDGQDAIRIMTIHKSKGLGFEVVLLPFGHWDIDHKMPTILWCQPRFEPFNRLQLVPVKYSQKLKNTIFAYEYFDEKLHAFIDNFNVLYVALTRAKNDLIIFSPKPKDKQKGINSISSLLWACVHAEAKPQEGKFFVSLEESMDQESDCFELGESKGDALSKRGSDTLSENEVSIGVLASISFDDRLKLRLNNKYFFSENGQREYGTLMHEIVSKVTSFEDLDKVVETYQLSGEITEEERDKISSLLNDYLSNPQIASWYSVEYKVLNEVEILQPNGTFIRPDRVMMKSGEVVVIDYKFGEKEEKKYLKQVKNYMTQIKKMGYNNVKGFVCYITLGNVIEVE</sequence>
<comment type="caution">
    <text evidence="12">The sequence shown here is derived from an EMBL/GenBank/DDBJ whole genome shotgun (WGS) entry which is preliminary data.</text>
</comment>
<dbReference type="Proteomes" id="UP000247973">
    <property type="component" value="Unassembled WGS sequence"/>
</dbReference>
<dbReference type="Pfam" id="PF00580">
    <property type="entry name" value="UvrD-helicase"/>
    <property type="match status" value="1"/>
</dbReference>
<keyword evidence="5" id="KW-0413">Isomerase</keyword>
<name>A0A2V3PLJ8_9BACT</name>
<dbReference type="InterPro" id="IPR014016">
    <property type="entry name" value="UvrD-like_ATP-bd"/>
</dbReference>
<comment type="catalytic activity">
    <reaction evidence="8">
        <text>ATP + H2O = ADP + phosphate + H(+)</text>
        <dbReference type="Rhea" id="RHEA:13065"/>
        <dbReference type="ChEBI" id="CHEBI:15377"/>
        <dbReference type="ChEBI" id="CHEBI:15378"/>
        <dbReference type="ChEBI" id="CHEBI:30616"/>
        <dbReference type="ChEBI" id="CHEBI:43474"/>
        <dbReference type="ChEBI" id="CHEBI:456216"/>
        <dbReference type="EC" id="5.6.2.4"/>
    </reaction>
</comment>
<evidence type="ECO:0000259" key="11">
    <source>
        <dbReference type="PROSITE" id="PS51217"/>
    </source>
</evidence>
<feature type="binding site" evidence="9">
    <location>
        <begin position="17"/>
        <end position="24"/>
    </location>
    <ligand>
        <name>ATP</name>
        <dbReference type="ChEBI" id="CHEBI:30616"/>
    </ligand>
</feature>
<dbReference type="AlphaFoldDB" id="A0A2V3PLJ8"/>
<protein>
    <recommendedName>
        <fullName evidence="7">DNA 3'-5' helicase</fullName>
        <ecNumber evidence="7">5.6.2.4</ecNumber>
    </recommendedName>
</protein>
<dbReference type="InterPro" id="IPR000212">
    <property type="entry name" value="DNA_helicase_UvrD/REP"/>
</dbReference>
<keyword evidence="3 9" id="KW-0347">Helicase</keyword>
<evidence type="ECO:0000256" key="2">
    <source>
        <dbReference type="ARBA" id="ARBA00022801"/>
    </source>
</evidence>
<feature type="domain" description="UvrD-like helicase C-terminal" evidence="11">
    <location>
        <begin position="508"/>
        <end position="763"/>
    </location>
</feature>
<organism evidence="12 13">
    <name type="scientific">Dysgonomonas alginatilytica</name>
    <dbReference type="NCBI Taxonomy" id="1605892"/>
    <lineage>
        <taxon>Bacteria</taxon>
        <taxon>Pseudomonadati</taxon>
        <taxon>Bacteroidota</taxon>
        <taxon>Bacteroidia</taxon>
        <taxon>Bacteroidales</taxon>
        <taxon>Dysgonomonadaceae</taxon>
        <taxon>Dysgonomonas</taxon>
    </lineage>
</organism>
<gene>
    <name evidence="12" type="ORF">CLV62_12270</name>
</gene>
<evidence type="ECO:0000313" key="12">
    <source>
        <dbReference type="EMBL" id="PXV62115.1"/>
    </source>
</evidence>
<keyword evidence="12" id="KW-0269">Exonuclease</keyword>
<dbReference type="PANTHER" id="PTHR11070">
    <property type="entry name" value="UVRD / RECB / PCRA DNA HELICASE FAMILY MEMBER"/>
    <property type="match status" value="1"/>
</dbReference>
<evidence type="ECO:0000256" key="4">
    <source>
        <dbReference type="ARBA" id="ARBA00022840"/>
    </source>
</evidence>
<accession>A0A2V3PLJ8</accession>
<keyword evidence="13" id="KW-1185">Reference proteome</keyword>